<keyword evidence="6 12" id="KW-1133">Transmembrane helix</keyword>
<comment type="subcellular location">
    <subcellularLocation>
        <location evidence="1">Cell membrane</location>
        <topology evidence="1">Single-pass membrane protein</topology>
    </subcellularLocation>
    <subcellularLocation>
        <location evidence="2">Membrane</location>
        <topology evidence="2">Single-pass type I membrane protein</topology>
    </subcellularLocation>
</comment>
<protein>
    <recommendedName>
        <fullName evidence="14">SEFIR domain-containing protein</fullName>
    </recommendedName>
</protein>
<evidence type="ECO:0000256" key="1">
    <source>
        <dbReference type="ARBA" id="ARBA00004162"/>
    </source>
</evidence>
<feature type="transmembrane region" description="Helical" evidence="12">
    <location>
        <begin position="421"/>
        <end position="442"/>
    </location>
</feature>
<feature type="chain" id="PRO_5027976594" description="SEFIR domain-containing protein" evidence="13">
    <location>
        <begin position="26"/>
        <end position="727"/>
    </location>
</feature>
<dbReference type="GeneTree" id="ENSGT00940000168503"/>
<evidence type="ECO:0000313" key="16">
    <source>
        <dbReference type="Proteomes" id="UP000265140"/>
    </source>
</evidence>
<evidence type="ECO:0000256" key="5">
    <source>
        <dbReference type="ARBA" id="ARBA00022729"/>
    </source>
</evidence>
<dbReference type="AlphaFoldDB" id="A0A3P8YR00"/>
<dbReference type="InterPro" id="IPR027841">
    <property type="entry name" value="IL-17_rcpt_C/E_N"/>
</dbReference>
<keyword evidence="9" id="KW-0325">Glycoprotein</keyword>
<name>A0A3P8YR00_ESOLU</name>
<keyword evidence="4 12" id="KW-0812">Transmembrane</keyword>
<reference evidence="15" key="4">
    <citation type="submission" date="2025-09" db="UniProtKB">
        <authorList>
            <consortium name="Ensembl"/>
        </authorList>
    </citation>
    <scope>IDENTIFICATION</scope>
</reference>
<organism evidence="15 16">
    <name type="scientific">Esox lucius</name>
    <name type="common">Northern pike</name>
    <dbReference type="NCBI Taxonomy" id="8010"/>
    <lineage>
        <taxon>Eukaryota</taxon>
        <taxon>Metazoa</taxon>
        <taxon>Chordata</taxon>
        <taxon>Craniata</taxon>
        <taxon>Vertebrata</taxon>
        <taxon>Euteleostomi</taxon>
        <taxon>Actinopterygii</taxon>
        <taxon>Neopterygii</taxon>
        <taxon>Teleostei</taxon>
        <taxon>Protacanthopterygii</taxon>
        <taxon>Esociformes</taxon>
        <taxon>Esocidae</taxon>
        <taxon>Esox</taxon>
    </lineage>
</organism>
<dbReference type="PROSITE" id="PS51534">
    <property type="entry name" value="SEFIR"/>
    <property type="match status" value="1"/>
</dbReference>
<evidence type="ECO:0000256" key="12">
    <source>
        <dbReference type="SAM" id="Phobius"/>
    </source>
</evidence>
<evidence type="ECO:0000256" key="9">
    <source>
        <dbReference type="ARBA" id="ARBA00023180"/>
    </source>
</evidence>
<evidence type="ECO:0000256" key="2">
    <source>
        <dbReference type="ARBA" id="ARBA00004479"/>
    </source>
</evidence>
<keyword evidence="16" id="KW-1185">Reference proteome</keyword>
<dbReference type="GeneID" id="105024955"/>
<feature type="region of interest" description="Disordered" evidence="11">
    <location>
        <begin position="93"/>
        <end position="123"/>
    </location>
</feature>
<dbReference type="OMA" id="QCPFATS"/>
<evidence type="ECO:0000256" key="4">
    <source>
        <dbReference type="ARBA" id="ARBA00022692"/>
    </source>
</evidence>
<evidence type="ECO:0000256" key="13">
    <source>
        <dbReference type="SAM" id="SignalP"/>
    </source>
</evidence>
<dbReference type="Pfam" id="PF15037">
    <property type="entry name" value="IL17_R_N"/>
    <property type="match status" value="1"/>
</dbReference>
<reference evidence="15" key="2">
    <citation type="submission" date="2020-02" db="EMBL/GenBank/DDBJ databases">
        <title>Esox lucius (northern pike) genome, fEsoLuc1, primary haplotype.</title>
        <authorList>
            <person name="Myers G."/>
            <person name="Karagic N."/>
            <person name="Meyer A."/>
            <person name="Pippel M."/>
            <person name="Reichard M."/>
            <person name="Winkler S."/>
            <person name="Tracey A."/>
            <person name="Sims Y."/>
            <person name="Howe K."/>
            <person name="Rhie A."/>
            <person name="Formenti G."/>
            <person name="Durbin R."/>
            <person name="Fedrigo O."/>
            <person name="Jarvis E.D."/>
        </authorList>
    </citation>
    <scope>NUCLEOTIDE SEQUENCE [LARGE SCALE GENOMIC DNA]</scope>
</reference>
<proteinExistence type="predicted"/>
<dbReference type="GO" id="GO:0005886">
    <property type="term" value="C:plasma membrane"/>
    <property type="evidence" value="ECO:0007669"/>
    <property type="project" value="UniProtKB-SubCell"/>
</dbReference>
<dbReference type="Proteomes" id="UP000265140">
    <property type="component" value="Chromosome 12"/>
</dbReference>
<evidence type="ECO:0000256" key="7">
    <source>
        <dbReference type="ARBA" id="ARBA00023136"/>
    </source>
</evidence>
<dbReference type="KEGG" id="els:105024955"/>
<dbReference type="InterPro" id="IPR039465">
    <property type="entry name" value="IL-17_rcpt-like"/>
</dbReference>
<evidence type="ECO:0000256" key="10">
    <source>
        <dbReference type="ARBA" id="ARBA00023198"/>
    </source>
</evidence>
<feature type="compositionally biased region" description="Basic and acidic residues" evidence="11">
    <location>
        <begin position="99"/>
        <end position="113"/>
    </location>
</feature>
<dbReference type="Gene3D" id="3.40.50.11530">
    <property type="match status" value="1"/>
</dbReference>
<evidence type="ECO:0000259" key="14">
    <source>
        <dbReference type="PROSITE" id="PS51534"/>
    </source>
</evidence>
<dbReference type="PANTHER" id="PTHR15583:SF12">
    <property type="entry name" value="INTERLEUKIN-17 RECEPTOR C"/>
    <property type="match status" value="1"/>
</dbReference>
<reference evidence="16" key="1">
    <citation type="journal article" date="2014" name="PLoS ONE">
        <title>The genome and linkage map of the northern pike (Esox lucius): conserved synteny revealed between the salmonid sister group and the Neoteleostei.</title>
        <authorList>
            <person name="Rondeau E.B."/>
            <person name="Minkley D.R."/>
            <person name="Leong J.S."/>
            <person name="Messmer A.M."/>
            <person name="Jantzen J.R."/>
            <person name="von Schalburg K.R."/>
            <person name="Lemon C."/>
            <person name="Bird N.H."/>
            <person name="Koop B.F."/>
        </authorList>
    </citation>
    <scope>NUCLEOTIDE SEQUENCE</scope>
</reference>
<dbReference type="RefSeq" id="XP_010893587.2">
    <property type="nucleotide sequence ID" value="XM_010895285.3"/>
</dbReference>
<evidence type="ECO:0000256" key="6">
    <source>
        <dbReference type="ARBA" id="ARBA00022989"/>
    </source>
</evidence>
<keyword evidence="7 12" id="KW-0472">Membrane</keyword>
<feature type="signal peptide" evidence="13">
    <location>
        <begin position="1"/>
        <end position="25"/>
    </location>
</feature>
<dbReference type="PANTHER" id="PTHR15583">
    <property type="entry name" value="INTERLEUKIN-17 RECEPTOR"/>
    <property type="match status" value="1"/>
</dbReference>
<dbReference type="InParanoid" id="A0A3P8YR00"/>
<dbReference type="Ensembl" id="ENSELUT00000029037.3">
    <property type="protein sequence ID" value="ENSELUP00000019009.2"/>
    <property type="gene ID" value="ENSELUG00000018450.3"/>
</dbReference>
<feature type="domain" description="SEFIR" evidence="14">
    <location>
        <begin position="465"/>
        <end position="639"/>
    </location>
</feature>
<accession>A0A3P8YR00</accession>
<keyword evidence="8" id="KW-0675">Receptor</keyword>
<evidence type="ECO:0000256" key="11">
    <source>
        <dbReference type="SAM" id="MobiDB-lite"/>
    </source>
</evidence>
<dbReference type="GO" id="GO:0006954">
    <property type="term" value="P:inflammatory response"/>
    <property type="evidence" value="ECO:0007669"/>
    <property type="project" value="UniProtKB-KW"/>
</dbReference>
<sequence>MSQRLICFHFISLLLIQLKAPFAGALEIIDGKNQLTCGQGLTDCSVKDVALPGMKGPVNVNQLELRVFLCCTNNKECFPCLRVQVNFTIKDQNEDQEMSGDHREEDVSSKQTEEGQGSALGMPPSPTEYSVRVCYSHPGFMDRCKEVTFTLSHSVLEDLQSHEMWLFLLLNPVTYGSPVNVKSSPRTGTITFPSLEEVCSPNLDVFVKDCDVPMLRATIDEKRSVALLQLDSSNQTVVICTFMYTPSLTFGTKEPDKCHEWHAGQSEMTVPLSTVTPCLCFKVWWKGKKLRREVCPFVKNKELIKRMWHDNVSISLEEAQTNAENGTALSWKLATPCQLEGELWLCRKASVEGHCDEVNGSRQRMFNQSHVRGTSTINSLWLVGEFFDVKPHPALCFQMEIQGMDTKLDPLCPFTTPRNRWSLIVMIGILLICLAILGAYAVHSTLKRYVWRWLKDDDIRGAVGGGHIVLLYPPDRDQALPGLVCRLATSLSSLGFSVSLDLWSHTELSVLGPVPWLHSRLDRLQRQGGKVVLVLTQAAWEKAEEWGSWGWERDTLQKRGCIEDAETVKVCRSTYSDVFSASFSCILADYLQGRAGERFTLVQFESLPPQPPGGGRPLPELFRGLQLFSLPSQSLAFLTELAFGRGRGAVAGRRKRAGGLRAASRALAGGLREFAGRSAVLRLTGLPQDCVGARVEDPWESVPLQHCVTSAPSSPDTCPMARGMDWV</sequence>
<evidence type="ECO:0000313" key="15">
    <source>
        <dbReference type="Ensembl" id="ENSELUP00000019009.2"/>
    </source>
</evidence>
<evidence type="ECO:0000256" key="3">
    <source>
        <dbReference type="ARBA" id="ARBA00022475"/>
    </source>
</evidence>
<dbReference type="InterPro" id="IPR013568">
    <property type="entry name" value="SEFIR_dom"/>
</dbReference>
<keyword evidence="5 13" id="KW-0732">Signal</keyword>
<dbReference type="Bgee" id="ENSELUG00000018450">
    <property type="expression patterns" value="Expressed in liver and 7 other cell types or tissues"/>
</dbReference>
<evidence type="ECO:0000256" key="8">
    <source>
        <dbReference type="ARBA" id="ARBA00023170"/>
    </source>
</evidence>
<dbReference type="Pfam" id="PF08357">
    <property type="entry name" value="SEFIR"/>
    <property type="match status" value="1"/>
</dbReference>
<dbReference type="GO" id="GO:0030368">
    <property type="term" value="F:interleukin-17 receptor activity"/>
    <property type="evidence" value="ECO:0007669"/>
    <property type="project" value="InterPro"/>
</dbReference>
<keyword evidence="10" id="KW-0395">Inflammatory response</keyword>
<keyword evidence="3" id="KW-1003">Cell membrane</keyword>
<reference evidence="15" key="3">
    <citation type="submission" date="2025-08" db="UniProtKB">
        <authorList>
            <consortium name="Ensembl"/>
        </authorList>
    </citation>
    <scope>IDENTIFICATION</scope>
</reference>